<accession>A0ACB9BWQ5</accession>
<protein>
    <submittedName>
        <fullName evidence="1">Uncharacterized protein</fullName>
    </submittedName>
</protein>
<evidence type="ECO:0000313" key="1">
    <source>
        <dbReference type="EMBL" id="KAI3726497.1"/>
    </source>
</evidence>
<proteinExistence type="predicted"/>
<gene>
    <name evidence="1" type="ORF">L1987_66294</name>
</gene>
<reference evidence="2" key="1">
    <citation type="journal article" date="2022" name="Mol. Ecol. Resour.">
        <title>The genomes of chicory, endive, great burdock and yacon provide insights into Asteraceae palaeo-polyploidization history and plant inulin production.</title>
        <authorList>
            <person name="Fan W."/>
            <person name="Wang S."/>
            <person name="Wang H."/>
            <person name="Wang A."/>
            <person name="Jiang F."/>
            <person name="Liu H."/>
            <person name="Zhao H."/>
            <person name="Xu D."/>
            <person name="Zhang Y."/>
        </authorList>
    </citation>
    <scope>NUCLEOTIDE SEQUENCE [LARGE SCALE GENOMIC DNA]</scope>
    <source>
        <strain evidence="2">cv. Yunnan</strain>
    </source>
</reference>
<evidence type="ECO:0000313" key="2">
    <source>
        <dbReference type="Proteomes" id="UP001056120"/>
    </source>
</evidence>
<dbReference type="EMBL" id="CM042039">
    <property type="protein sequence ID" value="KAI3726497.1"/>
    <property type="molecule type" value="Genomic_DNA"/>
</dbReference>
<sequence length="279" mass="31543">MSNINQNNPPQFTRGSSSINPYAPLNSSNETLDQPGVHLHQRNNYHGLQEQIEAQRERREPNPDPDPMPPPQPPSPSNIIEAAAVVRYRECQKNHAASMGAYVVDGCGEFMANGEEGTPEGLKCAACECHRSFHRREVEGEAQSSTWILAIQNPPPRAAAAAATMQPSYQQHHHRFNHQMPPIMVAFGGNSVAPTESSSEDLDMYHTHPGQQPVKKRFRTKFTEEQKAKMHDFAEKIGWKIQKQDEQEIQDFCNEVGLKRKVFKVWMHNSKQASNKKQE</sequence>
<name>A0ACB9BWQ5_9ASTR</name>
<comment type="caution">
    <text evidence="1">The sequence shown here is derived from an EMBL/GenBank/DDBJ whole genome shotgun (WGS) entry which is preliminary data.</text>
</comment>
<reference evidence="1 2" key="2">
    <citation type="journal article" date="2022" name="Mol. Ecol. Resour.">
        <title>The genomes of chicory, endive, great burdock and yacon provide insights into Asteraceae paleo-polyploidization history and plant inulin production.</title>
        <authorList>
            <person name="Fan W."/>
            <person name="Wang S."/>
            <person name="Wang H."/>
            <person name="Wang A."/>
            <person name="Jiang F."/>
            <person name="Liu H."/>
            <person name="Zhao H."/>
            <person name="Xu D."/>
            <person name="Zhang Y."/>
        </authorList>
    </citation>
    <scope>NUCLEOTIDE SEQUENCE [LARGE SCALE GENOMIC DNA]</scope>
    <source>
        <strain evidence="2">cv. Yunnan</strain>
        <tissue evidence="1">Leaves</tissue>
    </source>
</reference>
<dbReference type="Proteomes" id="UP001056120">
    <property type="component" value="Linkage Group LG22"/>
</dbReference>
<keyword evidence="2" id="KW-1185">Reference proteome</keyword>
<organism evidence="1 2">
    <name type="scientific">Smallanthus sonchifolius</name>
    <dbReference type="NCBI Taxonomy" id="185202"/>
    <lineage>
        <taxon>Eukaryota</taxon>
        <taxon>Viridiplantae</taxon>
        <taxon>Streptophyta</taxon>
        <taxon>Embryophyta</taxon>
        <taxon>Tracheophyta</taxon>
        <taxon>Spermatophyta</taxon>
        <taxon>Magnoliopsida</taxon>
        <taxon>eudicotyledons</taxon>
        <taxon>Gunneridae</taxon>
        <taxon>Pentapetalae</taxon>
        <taxon>asterids</taxon>
        <taxon>campanulids</taxon>
        <taxon>Asterales</taxon>
        <taxon>Asteraceae</taxon>
        <taxon>Asteroideae</taxon>
        <taxon>Heliantheae alliance</taxon>
        <taxon>Millerieae</taxon>
        <taxon>Smallanthus</taxon>
    </lineage>
</organism>